<dbReference type="PANTHER" id="PTHR43625:SF40">
    <property type="entry name" value="ALDO-KETO REDUCTASE YAKC [NADP(+)]"/>
    <property type="match status" value="1"/>
</dbReference>
<evidence type="ECO:0000256" key="1">
    <source>
        <dbReference type="ARBA" id="ARBA00023002"/>
    </source>
</evidence>
<organism evidence="3 4">
    <name type="scientific">Kordiimonas sediminis</name>
    <dbReference type="NCBI Taxonomy" id="1735581"/>
    <lineage>
        <taxon>Bacteria</taxon>
        <taxon>Pseudomonadati</taxon>
        <taxon>Pseudomonadota</taxon>
        <taxon>Alphaproteobacteria</taxon>
        <taxon>Kordiimonadales</taxon>
        <taxon>Kordiimonadaceae</taxon>
        <taxon>Kordiimonas</taxon>
    </lineage>
</organism>
<proteinExistence type="predicted"/>
<evidence type="ECO:0000259" key="2">
    <source>
        <dbReference type="Pfam" id="PF00248"/>
    </source>
</evidence>
<dbReference type="PRINTS" id="PR00069">
    <property type="entry name" value="ALDKETRDTASE"/>
</dbReference>
<dbReference type="Gene3D" id="3.20.20.100">
    <property type="entry name" value="NADP-dependent oxidoreductase domain"/>
    <property type="match status" value="1"/>
</dbReference>
<feature type="domain" description="NADP-dependent oxidoreductase" evidence="2">
    <location>
        <begin position="15"/>
        <end position="305"/>
    </location>
</feature>
<dbReference type="GO" id="GO:0016491">
    <property type="term" value="F:oxidoreductase activity"/>
    <property type="evidence" value="ECO:0007669"/>
    <property type="project" value="UniProtKB-KW"/>
</dbReference>
<dbReference type="PANTHER" id="PTHR43625">
    <property type="entry name" value="AFLATOXIN B1 ALDEHYDE REDUCTASE"/>
    <property type="match status" value="1"/>
</dbReference>
<reference evidence="3" key="1">
    <citation type="journal article" date="2014" name="Int. J. Syst. Evol. Microbiol.">
        <title>Complete genome sequence of Corynebacterium casei LMG S-19264T (=DSM 44701T), isolated from a smear-ripened cheese.</title>
        <authorList>
            <consortium name="US DOE Joint Genome Institute (JGI-PGF)"/>
            <person name="Walter F."/>
            <person name="Albersmeier A."/>
            <person name="Kalinowski J."/>
            <person name="Ruckert C."/>
        </authorList>
    </citation>
    <scope>NUCLEOTIDE SEQUENCE</scope>
    <source>
        <strain evidence="3">KCTC 42590</strain>
    </source>
</reference>
<dbReference type="RefSeq" id="WP_191249995.1">
    <property type="nucleotide sequence ID" value="NZ_BNCI01000001.1"/>
</dbReference>
<reference evidence="3" key="2">
    <citation type="submission" date="2020-09" db="EMBL/GenBank/DDBJ databases">
        <authorList>
            <person name="Sun Q."/>
            <person name="Kim S."/>
        </authorList>
    </citation>
    <scope>NUCLEOTIDE SEQUENCE</scope>
    <source>
        <strain evidence="3">KCTC 42590</strain>
    </source>
</reference>
<dbReference type="AlphaFoldDB" id="A0A919E4V7"/>
<dbReference type="InterPro" id="IPR036812">
    <property type="entry name" value="NAD(P)_OxRdtase_dom_sf"/>
</dbReference>
<dbReference type="InterPro" id="IPR023210">
    <property type="entry name" value="NADP_OxRdtase_dom"/>
</dbReference>
<keyword evidence="1" id="KW-0560">Oxidoreductase</keyword>
<keyword evidence="4" id="KW-1185">Reference proteome</keyword>
<dbReference type="InterPro" id="IPR050791">
    <property type="entry name" value="Aldo-Keto_reductase"/>
</dbReference>
<evidence type="ECO:0000313" key="3">
    <source>
        <dbReference type="EMBL" id="GHF14096.1"/>
    </source>
</evidence>
<accession>A0A919E4V7</accession>
<dbReference type="GO" id="GO:0005737">
    <property type="term" value="C:cytoplasm"/>
    <property type="evidence" value="ECO:0007669"/>
    <property type="project" value="TreeGrafter"/>
</dbReference>
<dbReference type="PROSITE" id="PS51257">
    <property type="entry name" value="PROKAR_LIPOPROTEIN"/>
    <property type="match status" value="1"/>
</dbReference>
<dbReference type="InterPro" id="IPR020471">
    <property type="entry name" value="AKR"/>
</dbReference>
<name>A0A919E4V7_9PROT</name>
<dbReference type="Proteomes" id="UP000630923">
    <property type="component" value="Unassembled WGS sequence"/>
</dbReference>
<gene>
    <name evidence="3" type="ORF">GCM10017044_05230</name>
</gene>
<dbReference type="Pfam" id="PF00248">
    <property type="entry name" value="Aldo_ket_red"/>
    <property type="match status" value="1"/>
</dbReference>
<evidence type="ECO:0000313" key="4">
    <source>
        <dbReference type="Proteomes" id="UP000630923"/>
    </source>
</evidence>
<comment type="caution">
    <text evidence="3">The sequence shown here is derived from an EMBL/GenBank/DDBJ whole genome shotgun (WGS) entry which is preliminary data.</text>
</comment>
<dbReference type="EMBL" id="BNCI01000001">
    <property type="protein sequence ID" value="GHF14096.1"/>
    <property type="molecule type" value="Genomic_DNA"/>
</dbReference>
<dbReference type="SUPFAM" id="SSF51430">
    <property type="entry name" value="NAD(P)-linked oxidoreductase"/>
    <property type="match status" value="1"/>
</dbReference>
<sequence>MQAERRLGNQLVPPVGLGCMCLSHGYFPVPDPAEGLKLLHAALDMGYRHFDTARLYGMGKNEELVANVLRDRRDDVFLASKCGFNMEGGPRRIDCRPDTIKRAVDTSLRTLGVDHIDLYYLHRRDFDVPIEESVGTLGDLIAAGKIGGIGLSEMSAETLRKAAKEHPIAAMQSEYSLWTRNPEIAVLDACKELGTAFVAFSPLGRGALAGAVSNPAALPDPDMRKTQPRFSEDHWPANKKLLAEFAALAKDHDMTPAQLALAWLLAADDTLHVIPGTGSIAHLQENWQTGGKPITDDLLKAADALINQQSVSGHRYPVSTRPEIDTEDFE</sequence>
<protein>
    <submittedName>
        <fullName evidence="3">Aldo/keto reductase</fullName>
    </submittedName>
</protein>